<evidence type="ECO:0000256" key="3">
    <source>
        <dbReference type="ARBA" id="ARBA00022475"/>
    </source>
</evidence>
<protein>
    <recommendedName>
        <fullName evidence="7">TRAP transporter small permease protein</fullName>
    </recommendedName>
</protein>
<organism evidence="9 10">
    <name type="scientific">Paramylibacter ulvae</name>
    <dbReference type="NCBI Taxonomy" id="1651968"/>
    <lineage>
        <taxon>Bacteria</taxon>
        <taxon>Pseudomonadati</taxon>
        <taxon>Pseudomonadota</taxon>
        <taxon>Alphaproteobacteria</taxon>
        <taxon>Rhodobacterales</taxon>
        <taxon>Paracoccaceae</taxon>
        <taxon>Paramylibacter</taxon>
    </lineage>
</organism>
<dbReference type="InterPro" id="IPR055348">
    <property type="entry name" value="DctQ"/>
</dbReference>
<evidence type="ECO:0000256" key="7">
    <source>
        <dbReference type="RuleBase" id="RU369079"/>
    </source>
</evidence>
<feature type="domain" description="Tripartite ATP-independent periplasmic transporters DctQ component" evidence="8">
    <location>
        <begin position="15"/>
        <end position="136"/>
    </location>
</feature>
<feature type="transmembrane region" description="Helical" evidence="7">
    <location>
        <begin position="6"/>
        <end position="27"/>
    </location>
</feature>
<evidence type="ECO:0000256" key="1">
    <source>
        <dbReference type="ARBA" id="ARBA00004651"/>
    </source>
</evidence>
<keyword evidence="5 7" id="KW-1133">Transmembrane helix</keyword>
<comment type="function">
    <text evidence="7">Part of the tripartite ATP-independent periplasmic (TRAP) transport system.</text>
</comment>
<evidence type="ECO:0000256" key="5">
    <source>
        <dbReference type="ARBA" id="ARBA00022989"/>
    </source>
</evidence>
<comment type="caution">
    <text evidence="7">Lacks conserved residue(s) required for the propagation of feature annotation.</text>
</comment>
<evidence type="ECO:0000313" key="10">
    <source>
        <dbReference type="Proteomes" id="UP000634455"/>
    </source>
</evidence>
<reference evidence="10" key="1">
    <citation type="journal article" date="2019" name="Int. J. Syst. Evol. Microbiol.">
        <title>The Global Catalogue of Microorganisms (GCM) 10K type strain sequencing project: providing services to taxonomists for standard genome sequencing and annotation.</title>
        <authorList>
            <consortium name="The Broad Institute Genomics Platform"/>
            <consortium name="The Broad Institute Genome Sequencing Center for Infectious Disease"/>
            <person name="Wu L."/>
            <person name="Ma J."/>
        </authorList>
    </citation>
    <scope>NUCLEOTIDE SEQUENCE [LARGE SCALE GENOMIC DNA]</scope>
    <source>
        <strain evidence="10">KCTC 32465</strain>
    </source>
</reference>
<keyword evidence="4 7" id="KW-0812">Transmembrane</keyword>
<name>A0ABQ3CTZ1_9RHOB</name>
<comment type="subunit">
    <text evidence="7">The complex comprises the extracytoplasmic solute receptor protein and the two transmembrane proteins.</text>
</comment>
<comment type="caution">
    <text evidence="9">The sequence shown here is derived from an EMBL/GenBank/DDBJ whole genome shotgun (WGS) entry which is preliminary data.</text>
</comment>
<accession>A0ABQ3CTZ1</accession>
<keyword evidence="2 7" id="KW-0813">Transport</keyword>
<evidence type="ECO:0000313" key="9">
    <source>
        <dbReference type="EMBL" id="GHA43764.1"/>
    </source>
</evidence>
<evidence type="ECO:0000256" key="4">
    <source>
        <dbReference type="ARBA" id="ARBA00022692"/>
    </source>
</evidence>
<comment type="subcellular location">
    <subcellularLocation>
        <location evidence="7">Cell inner membrane</location>
        <topology evidence="7">Multi-pass membrane protein</topology>
    </subcellularLocation>
    <subcellularLocation>
        <location evidence="1">Cell membrane</location>
        <topology evidence="1">Multi-pass membrane protein</topology>
    </subcellularLocation>
</comment>
<dbReference type="EMBL" id="BMZF01000001">
    <property type="protein sequence ID" value="GHA43764.1"/>
    <property type="molecule type" value="Genomic_DNA"/>
</dbReference>
<evidence type="ECO:0000259" key="8">
    <source>
        <dbReference type="Pfam" id="PF04290"/>
    </source>
</evidence>
<dbReference type="Pfam" id="PF04290">
    <property type="entry name" value="DctQ"/>
    <property type="match status" value="1"/>
</dbReference>
<keyword evidence="3" id="KW-1003">Cell membrane</keyword>
<proteinExistence type="inferred from homology"/>
<sequence length="152" mass="16592">MAGLGGIIIFAAAFFVTLSVVMSNLGFGGIRGEFELVELACATCASLFLPLCQLNRGHVMVDVFTGWIPPATSERIDGLWMLIFAIGWAFLFWRLCIGLDEIHTYGDKTMLLQAPVWWVYIPAVIGTGLSAVVAACMGMFIVLPKVFRAELN</sequence>
<feature type="transmembrane region" description="Helical" evidence="7">
    <location>
        <begin position="78"/>
        <end position="96"/>
    </location>
</feature>
<dbReference type="Proteomes" id="UP000634455">
    <property type="component" value="Unassembled WGS sequence"/>
</dbReference>
<keyword evidence="6 7" id="KW-0472">Membrane</keyword>
<gene>
    <name evidence="9" type="ORF">GCM10008927_05620</name>
</gene>
<evidence type="ECO:0000256" key="6">
    <source>
        <dbReference type="ARBA" id="ARBA00023136"/>
    </source>
</evidence>
<keyword evidence="10" id="KW-1185">Reference proteome</keyword>
<feature type="transmembrane region" description="Helical" evidence="7">
    <location>
        <begin position="117"/>
        <end position="143"/>
    </location>
</feature>
<evidence type="ECO:0000256" key="2">
    <source>
        <dbReference type="ARBA" id="ARBA00022448"/>
    </source>
</evidence>
<comment type="similarity">
    <text evidence="7">Belongs to the TRAP transporter small permease family.</text>
</comment>
<keyword evidence="7" id="KW-0997">Cell inner membrane</keyword>